<proteinExistence type="inferred from homology"/>
<evidence type="ECO:0000256" key="2">
    <source>
        <dbReference type="ARBA" id="ARBA00012018"/>
    </source>
</evidence>
<keyword evidence="3" id="KW-0378">Hydrolase</keyword>
<evidence type="ECO:0000256" key="4">
    <source>
        <dbReference type="SAM" id="SignalP"/>
    </source>
</evidence>
<dbReference type="GO" id="GO:0016042">
    <property type="term" value="P:lipid catabolic process"/>
    <property type="evidence" value="ECO:0007669"/>
    <property type="project" value="InterPro"/>
</dbReference>
<dbReference type="EMBL" id="JABUMX010000001">
    <property type="protein sequence ID" value="NTS30286.1"/>
    <property type="molecule type" value="Genomic_DNA"/>
</dbReference>
<evidence type="ECO:0000313" key="7">
    <source>
        <dbReference type="Proteomes" id="UP000550508"/>
    </source>
</evidence>
<feature type="domain" description="Bacterial phospholipase C C-terminal" evidence="5">
    <location>
        <begin position="556"/>
        <end position="644"/>
    </location>
</feature>
<dbReference type="InterPro" id="IPR008475">
    <property type="entry name" value="PLipase_C_C"/>
</dbReference>
<sequence>MQRRDFIKLLGLAGTSAAAYAACSAYMAEALAQSASTIDELLTVEGECKEGSLADIEHVVFLMQENRSFDHYFGTLRGVRGFGDPRPMKLRNGKSVWQQSAAWPRKPDPVTGIIPDSTPYRMFKESRAVPTLLEPVDPSSAGGTYIEDPAHRFGDSLGAWNGGLMDQWIEKKKIVTMSHYTEIDIPLYFKLARAFTLCDAYHCAHNGGTDANRSIFFTGTCKGRTENDYFSHANPADRDKLDWTSYPEKLELLGVSWKFYQEGLDGNTFTGNYGDNVLDAFKQFQDKSTAIYKKNQTVNPVLRTSVDVPSQFEQDVRDNKLPAVSWIVAPEAFTEHPHFPPHFGEYYVHEILRAFTTNKEVWKKTLFIINYDENGGFFDHVPQPVPPIDPVNGKTTPGITFDVPGTANSETSIQHKNPIGMGARVPALIISPWSTGGRVNSEVFDHTSAIRFLDKWLVARGLQKPDAPAFENLSSWRLAIAGDLTSTLDFKRSETTALEQVVPAATKARIMSSEEKKIVPVGWLQGATAEVGDMKADPLHTKTALKQDRARCEKLPIAYDFHVITAVESKSVRLTFRNPGPLGTAFTVIPYTTKDKVKLYSVEGAKKDGLRSELSDVLTPTSADGLYSYAIHGPNGYLLELRGNFQTATQQLVAEIVDIKSKADAAKIEFSFGKWNPNGKLTMVNAYTGETKSIAEGTTALETATADGWYDVAFFDDGTYLRRYAGRLENGRIGKSDPAIGMQYDEATRVYKDYAV</sequence>
<dbReference type="GO" id="GO:0034480">
    <property type="term" value="F:phosphatidylcholine phospholipase C activity"/>
    <property type="evidence" value="ECO:0007669"/>
    <property type="project" value="UniProtKB-EC"/>
</dbReference>
<dbReference type="Pfam" id="PF04185">
    <property type="entry name" value="Phosphoesterase"/>
    <property type="match status" value="1"/>
</dbReference>
<dbReference type="InterPro" id="IPR006311">
    <property type="entry name" value="TAT_signal"/>
</dbReference>
<dbReference type="RefSeq" id="WP_113281713.1">
    <property type="nucleotide sequence ID" value="NZ_JABUMX010000001.1"/>
</dbReference>
<reference evidence="6 7" key="1">
    <citation type="submission" date="2020-05" db="EMBL/GenBank/DDBJ databases">
        <authorList>
            <person name="Kim M.K."/>
        </authorList>
    </citation>
    <scope>NUCLEOTIDE SEQUENCE [LARGE SCALE GENOMIC DNA]</scope>
    <source>
        <strain evidence="6 7">BT25</strain>
    </source>
</reference>
<evidence type="ECO:0000256" key="3">
    <source>
        <dbReference type="ARBA" id="ARBA00022801"/>
    </source>
</evidence>
<keyword evidence="7" id="KW-1185">Reference proteome</keyword>
<dbReference type="PROSITE" id="PS51318">
    <property type="entry name" value="TAT"/>
    <property type="match status" value="1"/>
</dbReference>
<organism evidence="6 7">
    <name type="scientific">Phyllobacterium pellucidum</name>
    <dbReference type="NCBI Taxonomy" id="2740464"/>
    <lineage>
        <taxon>Bacteria</taxon>
        <taxon>Pseudomonadati</taxon>
        <taxon>Pseudomonadota</taxon>
        <taxon>Alphaproteobacteria</taxon>
        <taxon>Hyphomicrobiales</taxon>
        <taxon>Phyllobacteriaceae</taxon>
        <taxon>Phyllobacterium</taxon>
    </lineage>
</organism>
<dbReference type="AlphaFoldDB" id="A0A849VLT8"/>
<dbReference type="Gene3D" id="3.40.720.10">
    <property type="entry name" value="Alkaline Phosphatase, subunit A"/>
    <property type="match status" value="1"/>
</dbReference>
<dbReference type="Pfam" id="PF05506">
    <property type="entry name" value="PLipase_C_C"/>
    <property type="match status" value="1"/>
</dbReference>
<dbReference type="Proteomes" id="UP000550508">
    <property type="component" value="Unassembled WGS sequence"/>
</dbReference>
<dbReference type="EC" id="3.1.4.3" evidence="2"/>
<gene>
    <name evidence="6" type="ORF">HQ945_03380</name>
</gene>
<dbReference type="PANTHER" id="PTHR31956:SF1">
    <property type="entry name" value="NON-SPECIFIC PHOSPHOLIPASE C1"/>
    <property type="match status" value="1"/>
</dbReference>
<dbReference type="InterPro" id="IPR017850">
    <property type="entry name" value="Alkaline_phosphatase_core_sf"/>
</dbReference>
<evidence type="ECO:0000313" key="6">
    <source>
        <dbReference type="EMBL" id="NTS30286.1"/>
    </source>
</evidence>
<dbReference type="NCBIfam" id="TIGR03396">
    <property type="entry name" value="PC_PLC"/>
    <property type="match status" value="1"/>
</dbReference>
<keyword evidence="4" id="KW-0732">Signal</keyword>
<evidence type="ECO:0000256" key="1">
    <source>
        <dbReference type="ARBA" id="ARBA00009717"/>
    </source>
</evidence>
<dbReference type="InterPro" id="IPR017767">
    <property type="entry name" value="PC-PLC"/>
</dbReference>
<comment type="similarity">
    <text evidence="1">Belongs to the bacterial phospholipase C family.</text>
</comment>
<comment type="caution">
    <text evidence="6">The sequence shown here is derived from an EMBL/GenBank/DDBJ whole genome shotgun (WGS) entry which is preliminary data.</text>
</comment>
<evidence type="ECO:0000259" key="5">
    <source>
        <dbReference type="Pfam" id="PF05506"/>
    </source>
</evidence>
<protein>
    <recommendedName>
        <fullName evidence="2">phospholipase C</fullName>
        <ecNumber evidence="2">3.1.4.3</ecNumber>
    </recommendedName>
</protein>
<feature type="signal peptide" evidence="4">
    <location>
        <begin position="1"/>
        <end position="21"/>
    </location>
</feature>
<feature type="chain" id="PRO_5033011327" description="phospholipase C" evidence="4">
    <location>
        <begin position="22"/>
        <end position="756"/>
    </location>
</feature>
<dbReference type="InterPro" id="IPR007312">
    <property type="entry name" value="Phosphoesterase"/>
</dbReference>
<accession>A0A849VLT8</accession>
<name>A0A849VLT8_9HYPH</name>
<dbReference type="PANTHER" id="PTHR31956">
    <property type="entry name" value="NON-SPECIFIC PHOSPHOLIPASE C4-RELATED"/>
    <property type="match status" value="1"/>
</dbReference>